<dbReference type="Proteomes" id="UP000223606">
    <property type="component" value="Chromosome 1"/>
</dbReference>
<keyword evidence="7" id="KW-1185">Reference proteome</keyword>
<dbReference type="Pfam" id="PF00126">
    <property type="entry name" value="HTH_1"/>
    <property type="match status" value="1"/>
</dbReference>
<dbReference type="OrthoDB" id="9793571at2"/>
<sequence length="304" mass="33012">MRDLNQVHLTGLRALEAVGRLGSLPAAADELGVSVGAVSQQVIKAERQLGLTFFERTPRGMEPTEAARPLLARLSNGFGDLAGVVSAARRTDSNILTISIAPILASRWLLPRLDRFTRQHPDISLRLDASARLVDPSHSDVDLCIRIGPGSWPNVRAEFFLEQLVFPVCAPGLLDRIKTPSDLLTLPAIVDGNAMFDWGTWMREAGLGDRPAPSVRHVFSEASLCLDAVISGEGVMLGWQTLVIDAVATGCLAVPFPAAARTGFGYYFVTAPETRRSAKVEAFKAWMRRELEESLSILKLSSPD</sequence>
<dbReference type="GO" id="GO:0043565">
    <property type="term" value="F:sequence-specific DNA binding"/>
    <property type="evidence" value="ECO:0007669"/>
    <property type="project" value="TreeGrafter"/>
</dbReference>
<dbReference type="EMBL" id="LT960614">
    <property type="protein sequence ID" value="SON54511.1"/>
    <property type="molecule type" value="Genomic_DNA"/>
</dbReference>
<dbReference type="InterPro" id="IPR058163">
    <property type="entry name" value="LysR-type_TF_proteobact-type"/>
</dbReference>
<keyword evidence="3" id="KW-0238">DNA-binding</keyword>
<evidence type="ECO:0000256" key="2">
    <source>
        <dbReference type="ARBA" id="ARBA00023015"/>
    </source>
</evidence>
<accession>A0A2C9D421</accession>
<protein>
    <submittedName>
        <fullName evidence="6">Gcv operon activator</fullName>
    </submittedName>
</protein>
<evidence type="ECO:0000256" key="3">
    <source>
        <dbReference type="ARBA" id="ARBA00023125"/>
    </source>
</evidence>
<comment type="similarity">
    <text evidence="1">Belongs to the LysR transcriptional regulatory family.</text>
</comment>
<dbReference type="InterPro" id="IPR005119">
    <property type="entry name" value="LysR_subst-bd"/>
</dbReference>
<evidence type="ECO:0000259" key="5">
    <source>
        <dbReference type="PROSITE" id="PS50931"/>
    </source>
</evidence>
<evidence type="ECO:0000313" key="6">
    <source>
        <dbReference type="EMBL" id="SON54511.1"/>
    </source>
</evidence>
<dbReference type="InterPro" id="IPR036390">
    <property type="entry name" value="WH_DNA-bd_sf"/>
</dbReference>
<dbReference type="Gene3D" id="1.10.10.10">
    <property type="entry name" value="Winged helix-like DNA-binding domain superfamily/Winged helix DNA-binding domain"/>
    <property type="match status" value="1"/>
</dbReference>
<keyword evidence="4" id="KW-0804">Transcription</keyword>
<organism evidence="6 7">
    <name type="scientific">Hartmannibacter diazotrophicus</name>
    <dbReference type="NCBI Taxonomy" id="1482074"/>
    <lineage>
        <taxon>Bacteria</taxon>
        <taxon>Pseudomonadati</taxon>
        <taxon>Pseudomonadota</taxon>
        <taxon>Alphaproteobacteria</taxon>
        <taxon>Hyphomicrobiales</taxon>
        <taxon>Pleomorphomonadaceae</taxon>
        <taxon>Hartmannibacter</taxon>
    </lineage>
</organism>
<dbReference type="Gene3D" id="3.40.190.10">
    <property type="entry name" value="Periplasmic binding protein-like II"/>
    <property type="match status" value="2"/>
</dbReference>
<dbReference type="SUPFAM" id="SSF46785">
    <property type="entry name" value="Winged helix' DNA-binding domain"/>
    <property type="match status" value="1"/>
</dbReference>
<dbReference type="Pfam" id="PF03466">
    <property type="entry name" value="LysR_substrate"/>
    <property type="match status" value="1"/>
</dbReference>
<dbReference type="CDD" id="cd08432">
    <property type="entry name" value="PBP2_GcdR_TrpI_HvrB_AmpR_like"/>
    <property type="match status" value="1"/>
</dbReference>
<name>A0A2C9D421_9HYPH</name>
<dbReference type="GO" id="GO:0003700">
    <property type="term" value="F:DNA-binding transcription factor activity"/>
    <property type="evidence" value="ECO:0007669"/>
    <property type="project" value="InterPro"/>
</dbReference>
<evidence type="ECO:0000256" key="1">
    <source>
        <dbReference type="ARBA" id="ARBA00009437"/>
    </source>
</evidence>
<dbReference type="KEGG" id="hdi:HDIA_0970"/>
<dbReference type="PANTHER" id="PTHR30537">
    <property type="entry name" value="HTH-TYPE TRANSCRIPTIONAL REGULATOR"/>
    <property type="match status" value="1"/>
</dbReference>
<dbReference type="GO" id="GO:0006351">
    <property type="term" value="P:DNA-templated transcription"/>
    <property type="evidence" value="ECO:0007669"/>
    <property type="project" value="TreeGrafter"/>
</dbReference>
<dbReference type="PANTHER" id="PTHR30537:SF26">
    <property type="entry name" value="GLYCINE CLEAVAGE SYSTEM TRANSCRIPTIONAL ACTIVATOR"/>
    <property type="match status" value="1"/>
</dbReference>
<gene>
    <name evidence="6" type="primary">gcvA_3</name>
    <name evidence="6" type="ORF">HDIA_0970</name>
</gene>
<evidence type="ECO:0000256" key="4">
    <source>
        <dbReference type="ARBA" id="ARBA00023163"/>
    </source>
</evidence>
<proteinExistence type="inferred from homology"/>
<dbReference type="SUPFAM" id="SSF53850">
    <property type="entry name" value="Periplasmic binding protein-like II"/>
    <property type="match status" value="1"/>
</dbReference>
<dbReference type="PROSITE" id="PS50931">
    <property type="entry name" value="HTH_LYSR"/>
    <property type="match status" value="1"/>
</dbReference>
<dbReference type="AlphaFoldDB" id="A0A2C9D421"/>
<feature type="domain" description="HTH lysR-type" evidence="5">
    <location>
        <begin position="7"/>
        <end position="64"/>
    </location>
</feature>
<reference evidence="7" key="1">
    <citation type="submission" date="2017-09" db="EMBL/GenBank/DDBJ databases">
        <title>Genome sequence of Nannocystis excedens DSM 71.</title>
        <authorList>
            <person name="Blom J."/>
        </authorList>
    </citation>
    <scope>NUCLEOTIDE SEQUENCE [LARGE SCALE GENOMIC DNA]</scope>
    <source>
        <strain evidence="7">type strain: E19</strain>
    </source>
</reference>
<keyword evidence="2" id="KW-0805">Transcription regulation</keyword>
<evidence type="ECO:0000313" key="7">
    <source>
        <dbReference type="Proteomes" id="UP000223606"/>
    </source>
</evidence>
<dbReference type="RefSeq" id="WP_099554898.1">
    <property type="nucleotide sequence ID" value="NZ_LT960614.1"/>
</dbReference>
<dbReference type="InterPro" id="IPR036388">
    <property type="entry name" value="WH-like_DNA-bd_sf"/>
</dbReference>
<dbReference type="InterPro" id="IPR000847">
    <property type="entry name" value="LysR_HTH_N"/>
</dbReference>